<dbReference type="RefSeq" id="WP_111336608.1">
    <property type="nucleotide sequence ID" value="NZ_CP030032.1"/>
</dbReference>
<sequence>MTDESSLQKPDAPDSALTPAADGPLAGGQSGLNQAELDSARMSLIGHLVELRQRLIYSIIAIFIAVVISWVWVDDLFYLLMQPLRLAAPEGNLEVSQINHKDLTEPFFAMVKIALAAGIFASSPISLYNLWKFIAPGLYGSEKRVALPFVIMGTICFFGGAAFCFYMVLPYGYAYLIDFGMGVASNPELMLNEYLATTTKLLLVFGVVFQLPVITSFLAALGAIDHNTLLKHWRGSVIGIFVMGALLTPPDPVTQTLLSLPLCLLYGLSIGLSYIFSKGHKRRQEKAMKELDELF</sequence>
<feature type="transmembrane region" description="Helical" evidence="5">
    <location>
        <begin position="233"/>
        <end position="250"/>
    </location>
</feature>
<dbReference type="KEGG" id="bsed:DN745_16720"/>
<dbReference type="GO" id="GO:0065002">
    <property type="term" value="P:intracellular protein transmembrane transport"/>
    <property type="evidence" value="ECO:0007669"/>
    <property type="project" value="TreeGrafter"/>
</dbReference>
<dbReference type="InterPro" id="IPR002033">
    <property type="entry name" value="TatC"/>
</dbReference>
<organism evidence="6 7">
    <name type="scientific">Bradymonas sediminis</name>
    <dbReference type="NCBI Taxonomy" id="1548548"/>
    <lineage>
        <taxon>Bacteria</taxon>
        <taxon>Deltaproteobacteria</taxon>
        <taxon>Bradymonadales</taxon>
        <taxon>Bradymonadaceae</taxon>
        <taxon>Bradymonas</taxon>
    </lineage>
</organism>
<dbReference type="HAMAP" id="MF_00902">
    <property type="entry name" value="TatC"/>
    <property type="match status" value="1"/>
</dbReference>
<comment type="function">
    <text evidence="5">Part of the twin-arginine translocation (Tat) system that transports large folded proteins containing a characteristic twin-arginine motif in their signal peptide across membranes.</text>
</comment>
<evidence type="ECO:0000313" key="6">
    <source>
        <dbReference type="EMBL" id="AWV90875.1"/>
    </source>
</evidence>
<keyword evidence="3 5" id="KW-1133">Transmembrane helix</keyword>
<dbReference type="EMBL" id="CP030032">
    <property type="protein sequence ID" value="AWV90875.1"/>
    <property type="molecule type" value="Genomic_DNA"/>
</dbReference>
<dbReference type="PANTHER" id="PTHR30371:SF0">
    <property type="entry name" value="SEC-INDEPENDENT PROTEIN TRANSLOCASE PROTEIN TATC, CHLOROPLASTIC-RELATED"/>
    <property type="match status" value="1"/>
</dbReference>
<dbReference type="AlphaFoldDB" id="A0A2Z4FQ26"/>
<evidence type="ECO:0000256" key="4">
    <source>
        <dbReference type="ARBA" id="ARBA00023136"/>
    </source>
</evidence>
<dbReference type="Proteomes" id="UP000249799">
    <property type="component" value="Chromosome"/>
</dbReference>
<keyword evidence="5" id="KW-0653">Protein transport</keyword>
<dbReference type="Pfam" id="PF00902">
    <property type="entry name" value="TatC"/>
    <property type="match status" value="1"/>
</dbReference>
<feature type="transmembrane region" description="Helical" evidence="5">
    <location>
        <begin position="55"/>
        <end position="73"/>
    </location>
</feature>
<dbReference type="PRINTS" id="PR01840">
    <property type="entry name" value="TATCFAMILY"/>
</dbReference>
<feature type="transmembrane region" description="Helical" evidence="5">
    <location>
        <begin position="107"/>
        <end position="128"/>
    </location>
</feature>
<keyword evidence="5" id="KW-0811">Translocation</keyword>
<feature type="transmembrane region" description="Helical" evidence="5">
    <location>
        <begin position="149"/>
        <end position="169"/>
    </location>
</feature>
<name>A0A2Z4FQ26_9DELT</name>
<keyword evidence="2 5" id="KW-0812">Transmembrane</keyword>
<keyword evidence="4 5" id="KW-0472">Membrane</keyword>
<feature type="transmembrane region" description="Helical" evidence="5">
    <location>
        <begin position="201"/>
        <end position="221"/>
    </location>
</feature>
<comment type="subunit">
    <text evidence="5">Forms a complex with TatA.</text>
</comment>
<dbReference type="GO" id="GO:0043953">
    <property type="term" value="P:protein transport by the Tat complex"/>
    <property type="evidence" value="ECO:0007669"/>
    <property type="project" value="UniProtKB-UniRule"/>
</dbReference>
<evidence type="ECO:0000256" key="3">
    <source>
        <dbReference type="ARBA" id="ARBA00022989"/>
    </source>
</evidence>
<keyword evidence="7" id="KW-1185">Reference proteome</keyword>
<evidence type="ECO:0000256" key="5">
    <source>
        <dbReference type="HAMAP-Rule" id="MF_00902"/>
    </source>
</evidence>
<dbReference type="PANTHER" id="PTHR30371">
    <property type="entry name" value="SEC-INDEPENDENT PROTEIN TRANSLOCASE PROTEIN TATC"/>
    <property type="match status" value="1"/>
</dbReference>
<evidence type="ECO:0000256" key="1">
    <source>
        <dbReference type="ARBA" id="ARBA00004141"/>
    </source>
</evidence>
<evidence type="ECO:0000256" key="2">
    <source>
        <dbReference type="ARBA" id="ARBA00022692"/>
    </source>
</evidence>
<reference evidence="6 7" key="1">
    <citation type="submission" date="2018-06" db="EMBL/GenBank/DDBJ databases">
        <title>Lujinxingia sediminis gen. nov. sp. nov., a new facultative anaerobic member of the class Deltaproteobacteria, and proposal of Lujinxingaceae fam. nov.</title>
        <authorList>
            <person name="Guo L.-Y."/>
            <person name="Li C.-M."/>
            <person name="Wang S."/>
            <person name="Du Z.-J."/>
        </authorList>
    </citation>
    <scope>NUCLEOTIDE SEQUENCE [LARGE SCALE GENOMIC DNA]</scope>
    <source>
        <strain evidence="6 7">FA350</strain>
    </source>
</reference>
<proteinExistence type="inferred from homology"/>
<protein>
    <recommendedName>
        <fullName evidence="5">Sec-independent protein translocase protein TatC</fullName>
    </recommendedName>
</protein>
<keyword evidence="5" id="KW-0813">Transport</keyword>
<evidence type="ECO:0000313" key="7">
    <source>
        <dbReference type="Proteomes" id="UP000249799"/>
    </source>
</evidence>
<feature type="transmembrane region" description="Helical" evidence="5">
    <location>
        <begin position="256"/>
        <end position="276"/>
    </location>
</feature>
<dbReference type="GO" id="GO:0033281">
    <property type="term" value="C:TAT protein transport complex"/>
    <property type="evidence" value="ECO:0007669"/>
    <property type="project" value="UniProtKB-UniRule"/>
</dbReference>
<comment type="subcellular location">
    <subcellularLocation>
        <location evidence="5">Cell membrane</location>
        <topology evidence="5">Multi-pass membrane protein</topology>
    </subcellularLocation>
    <subcellularLocation>
        <location evidence="1">Membrane</location>
        <topology evidence="1">Multi-pass membrane protein</topology>
    </subcellularLocation>
</comment>
<dbReference type="GO" id="GO:0009977">
    <property type="term" value="F:proton motive force dependent protein transmembrane transporter activity"/>
    <property type="evidence" value="ECO:0007669"/>
    <property type="project" value="TreeGrafter"/>
</dbReference>
<gene>
    <name evidence="5 6" type="primary">tatC</name>
    <name evidence="6" type="ORF">DN745_16720</name>
</gene>
<accession>A0A2Z4FQ26</accession>
<dbReference type="NCBIfam" id="TIGR00945">
    <property type="entry name" value="tatC"/>
    <property type="match status" value="1"/>
</dbReference>
<comment type="similarity">
    <text evidence="5">Belongs to the TatC family.</text>
</comment>
<keyword evidence="5" id="KW-1003">Cell membrane</keyword>
<dbReference type="OrthoDB" id="9777044at2"/>